<dbReference type="Gene3D" id="3.40.50.300">
    <property type="entry name" value="P-loop containing nucleotide triphosphate hydrolases"/>
    <property type="match status" value="1"/>
</dbReference>
<evidence type="ECO:0000256" key="8">
    <source>
        <dbReference type="ARBA" id="ARBA00023204"/>
    </source>
</evidence>
<feature type="binding site" evidence="9">
    <location>
        <position position="223"/>
    </location>
    <ligand>
        <name>ATP</name>
        <dbReference type="ChEBI" id="CHEBI:30616"/>
    </ligand>
</feature>
<dbReference type="PANTHER" id="PTHR42848:SF1">
    <property type="entry name" value="HOLLIDAY JUNCTION BRANCH MIGRATION COMPLEX SUBUNIT RUVB"/>
    <property type="match status" value="1"/>
</dbReference>
<dbReference type="GO" id="GO:0016787">
    <property type="term" value="F:hydrolase activity"/>
    <property type="evidence" value="ECO:0007669"/>
    <property type="project" value="UniProtKB-KW"/>
</dbReference>
<evidence type="ECO:0000256" key="3">
    <source>
        <dbReference type="ARBA" id="ARBA00022763"/>
    </source>
</evidence>
<evidence type="ECO:0000313" key="11">
    <source>
        <dbReference type="EMBL" id="TKW60550.1"/>
    </source>
</evidence>
<feature type="binding site" evidence="9">
    <location>
        <position position="70"/>
    </location>
    <ligand>
        <name>ATP</name>
        <dbReference type="ChEBI" id="CHEBI:30616"/>
    </ligand>
</feature>
<evidence type="ECO:0000256" key="2">
    <source>
        <dbReference type="ARBA" id="ARBA00022741"/>
    </source>
</evidence>
<dbReference type="SUPFAM" id="SSF46785">
    <property type="entry name" value="Winged helix' DNA-binding domain"/>
    <property type="match status" value="1"/>
</dbReference>
<comment type="similarity">
    <text evidence="9">Belongs to the RuvB family.</text>
</comment>
<keyword evidence="2 9" id="KW-0547">Nucleotide-binding</keyword>
<feature type="binding site" evidence="9">
    <location>
        <position position="176"/>
    </location>
    <ligand>
        <name>ATP</name>
        <dbReference type="ChEBI" id="CHEBI:30616"/>
    </ligand>
</feature>
<dbReference type="PANTHER" id="PTHR42848">
    <property type="match status" value="1"/>
</dbReference>
<organism evidence="11 12">
    <name type="scientific">Blastochloris viridis</name>
    <name type="common">Rhodopseudomonas viridis</name>
    <dbReference type="NCBI Taxonomy" id="1079"/>
    <lineage>
        <taxon>Bacteria</taxon>
        <taxon>Pseudomonadati</taxon>
        <taxon>Pseudomonadota</taxon>
        <taxon>Alphaproteobacteria</taxon>
        <taxon>Hyphomicrobiales</taxon>
        <taxon>Blastochloridaceae</taxon>
        <taxon>Blastochloris</taxon>
    </lineage>
</organism>
<evidence type="ECO:0000313" key="12">
    <source>
        <dbReference type="Proteomes" id="UP000320948"/>
    </source>
</evidence>
<dbReference type="InterPro" id="IPR027417">
    <property type="entry name" value="P-loop_NTPase"/>
</dbReference>
<dbReference type="SUPFAM" id="SSF52540">
    <property type="entry name" value="P-loop containing nucleoside triphosphate hydrolases"/>
    <property type="match status" value="1"/>
</dbReference>
<dbReference type="InterPro" id="IPR008824">
    <property type="entry name" value="RuvB-like_N"/>
</dbReference>
<dbReference type="EMBL" id="VAFM01000002">
    <property type="protein sequence ID" value="TKW60550.1"/>
    <property type="molecule type" value="Genomic_DNA"/>
</dbReference>
<keyword evidence="1 9" id="KW-0963">Cytoplasm</keyword>
<comment type="catalytic activity">
    <reaction evidence="9">
        <text>ATP + H2O = ADP + phosphate + H(+)</text>
        <dbReference type="Rhea" id="RHEA:13065"/>
        <dbReference type="ChEBI" id="CHEBI:15377"/>
        <dbReference type="ChEBI" id="CHEBI:15378"/>
        <dbReference type="ChEBI" id="CHEBI:30616"/>
        <dbReference type="ChEBI" id="CHEBI:43474"/>
        <dbReference type="ChEBI" id="CHEBI:456216"/>
    </reaction>
</comment>
<proteinExistence type="inferred from homology"/>
<dbReference type="CDD" id="cd00009">
    <property type="entry name" value="AAA"/>
    <property type="match status" value="1"/>
</dbReference>
<protein>
    <recommendedName>
        <fullName evidence="9">Holliday junction branch migration complex subunit RuvB</fullName>
        <ecNumber evidence="9">3.6.4.-</ecNumber>
    </recommendedName>
</protein>
<dbReference type="InterPro" id="IPR036390">
    <property type="entry name" value="WH_DNA-bd_sf"/>
</dbReference>
<accession>A0A6N4RBV9</accession>
<feature type="binding site" evidence="9">
    <location>
        <position position="72"/>
    </location>
    <ligand>
        <name>ATP</name>
        <dbReference type="ChEBI" id="CHEBI:30616"/>
    </ligand>
</feature>
<dbReference type="Gene3D" id="1.10.8.60">
    <property type="match status" value="1"/>
</dbReference>
<keyword evidence="4 9" id="KW-0378">Hydrolase</keyword>
<dbReference type="GO" id="GO:0048476">
    <property type="term" value="C:Holliday junction resolvase complex"/>
    <property type="evidence" value="ECO:0007669"/>
    <property type="project" value="UniProtKB-UniRule"/>
</dbReference>
<reference evidence="11 12" key="1">
    <citation type="journal article" date="2017" name="Nat. Commun.">
        <title>In situ click chemistry generation of cyclooxygenase-2 inhibitors.</title>
        <authorList>
            <person name="Bhardwaj A."/>
            <person name="Kaur J."/>
            <person name="Wuest M."/>
            <person name="Wuest F."/>
        </authorList>
    </citation>
    <scope>NUCLEOTIDE SEQUENCE [LARGE SCALE GENOMIC DNA]</scope>
    <source>
        <strain evidence="11">S2_018_000_R2_106</strain>
    </source>
</reference>
<comment type="subcellular location">
    <subcellularLocation>
        <location evidence="9">Cytoplasm</location>
    </subcellularLocation>
</comment>
<feature type="binding site" evidence="9">
    <location>
        <position position="71"/>
    </location>
    <ligand>
        <name>ATP</name>
        <dbReference type="ChEBI" id="CHEBI:30616"/>
    </ligand>
</feature>
<evidence type="ECO:0000256" key="1">
    <source>
        <dbReference type="ARBA" id="ARBA00022490"/>
    </source>
</evidence>
<dbReference type="GO" id="GO:0006310">
    <property type="term" value="P:DNA recombination"/>
    <property type="evidence" value="ECO:0007669"/>
    <property type="project" value="UniProtKB-UniRule"/>
</dbReference>
<dbReference type="InterPro" id="IPR003593">
    <property type="entry name" value="AAA+_ATPase"/>
</dbReference>
<dbReference type="Pfam" id="PF05496">
    <property type="entry name" value="RuvB_N"/>
    <property type="match status" value="1"/>
</dbReference>
<dbReference type="NCBIfam" id="TIGR00635">
    <property type="entry name" value="ruvB"/>
    <property type="match status" value="1"/>
</dbReference>
<dbReference type="EC" id="3.6.4.-" evidence="9"/>
<feature type="binding site" evidence="9">
    <location>
        <position position="25"/>
    </location>
    <ligand>
        <name>ATP</name>
        <dbReference type="ChEBI" id="CHEBI:30616"/>
    </ligand>
</feature>
<dbReference type="GO" id="GO:0006281">
    <property type="term" value="P:DNA repair"/>
    <property type="evidence" value="ECO:0007669"/>
    <property type="project" value="UniProtKB-UniRule"/>
</dbReference>
<feature type="binding site" evidence="9">
    <location>
        <position position="71"/>
    </location>
    <ligand>
        <name>Mg(2+)</name>
        <dbReference type="ChEBI" id="CHEBI:18420"/>
    </ligand>
</feature>
<comment type="function">
    <text evidence="9">The RuvA-RuvB-RuvC complex processes Holliday junction (HJ) DNA during genetic recombination and DNA repair, while the RuvA-RuvB complex plays an important role in the rescue of blocked DNA replication forks via replication fork reversal (RFR). RuvA specifically binds to HJ cruciform DNA, conferring on it an open structure. The RuvB hexamer acts as an ATP-dependent pump, pulling dsDNA into and through the RuvAB complex. RuvB forms 2 homohexamers on either side of HJ DNA bound by 1 or 2 RuvA tetramers; 4 subunits per hexamer contact DNA at a time. Coordinated motions by a converter formed by DNA-disengaged RuvB subunits stimulates ATP hydrolysis and nucleotide exchange. Immobilization of the converter enables RuvB to convert the ATP-contained energy into a lever motion, pulling 2 nucleotides of DNA out of the RuvA tetramer per ATP hydrolyzed, thus driving DNA branch migration. The RuvB motors rotate together with the DNA substrate, which together with the progressing nucleotide cycle form the mechanistic basis for DNA recombination by continuous HJ branch migration. Branch migration allows RuvC to scan DNA until it finds its consensus sequence, where it cleaves and resolves cruciform DNA.</text>
</comment>
<feature type="binding site" evidence="9">
    <location>
        <position position="186"/>
    </location>
    <ligand>
        <name>ATP</name>
        <dbReference type="ChEBI" id="CHEBI:30616"/>
    </ligand>
</feature>
<dbReference type="Gene3D" id="1.10.10.10">
    <property type="entry name" value="Winged helix-like DNA-binding domain superfamily/Winged helix DNA-binding domain"/>
    <property type="match status" value="1"/>
</dbReference>
<keyword evidence="11" id="KW-0347">Helicase</keyword>
<comment type="domain">
    <text evidence="9">Has 3 domains, the large (RuvB-L) and small ATPase (RuvB-S) domains and the C-terminal head (RuvB-H) domain. The head domain binds DNA, while the ATPase domains jointly bind ATP, ADP or are empty depending on the state of the subunit in the translocation cycle. During a single DNA translocation step the structure of each domain remains the same, but their relative positions change.</text>
</comment>
<evidence type="ECO:0000256" key="7">
    <source>
        <dbReference type="ARBA" id="ARBA00023172"/>
    </source>
</evidence>
<gene>
    <name evidence="9 11" type="primary">ruvB</name>
    <name evidence="11" type="ORF">DI628_06510</name>
</gene>
<dbReference type="GO" id="GO:0005524">
    <property type="term" value="F:ATP binding"/>
    <property type="evidence" value="ECO:0007669"/>
    <property type="project" value="UniProtKB-UniRule"/>
</dbReference>
<dbReference type="InterPro" id="IPR008823">
    <property type="entry name" value="RuvB_wg_C"/>
</dbReference>
<evidence type="ECO:0000259" key="10">
    <source>
        <dbReference type="SMART" id="SM00382"/>
    </source>
</evidence>
<feature type="binding site" evidence="9">
    <location>
        <position position="67"/>
    </location>
    <ligand>
        <name>ATP</name>
        <dbReference type="ChEBI" id="CHEBI:30616"/>
    </ligand>
</feature>
<feature type="binding site" evidence="9">
    <location>
        <position position="26"/>
    </location>
    <ligand>
        <name>ATP</name>
        <dbReference type="ChEBI" id="CHEBI:30616"/>
    </ligand>
</feature>
<dbReference type="GO" id="GO:0000400">
    <property type="term" value="F:four-way junction DNA binding"/>
    <property type="evidence" value="ECO:0007669"/>
    <property type="project" value="UniProtKB-UniRule"/>
</dbReference>
<dbReference type="SMART" id="SM00382">
    <property type="entry name" value="AAA"/>
    <property type="match status" value="1"/>
</dbReference>
<feature type="region of interest" description="Head domain (RuvB-H)" evidence="9">
    <location>
        <begin position="260"/>
        <end position="334"/>
    </location>
</feature>
<keyword evidence="7 9" id="KW-0233">DNA recombination</keyword>
<dbReference type="HAMAP" id="MF_00016">
    <property type="entry name" value="DNA_HJ_migration_RuvB"/>
    <property type="match status" value="1"/>
</dbReference>
<sequence>MSEPLLSPVLSPIALPEEQQVDHALRPQSLADFTGQPELCDNLQVFIGSAKARGGALDHVLLAGPPGLGKTSLAHILAKELGVGFRSTSGPVIAKGGDLAAILTSLQPHDVLFIDEIHRLSTSVEEVLYSAMEDFKLDIIIGEGPAARTVRVDIPPFTLVGATTRAGMLSNPLRDRFGVHGRLEFYSAGDLQRIVSRAATLLGVPIAVEAAVELAARSRGTPRIANRLLRRVRDFATVAGETELSLQTTRHALMRLGVDGIGLDKNDLRYLNALVSKFAGGPVGLGTLAASTGESEDTLEDMVEPYLLQLGFVQRTPRGRIATEAGTKHVLGAG</sequence>
<keyword evidence="5 9" id="KW-0067">ATP-binding</keyword>
<keyword evidence="6 9" id="KW-0238">DNA-binding</keyword>
<dbReference type="InterPro" id="IPR036388">
    <property type="entry name" value="WH-like_DNA-bd_sf"/>
</dbReference>
<dbReference type="AlphaFoldDB" id="A0A6N4RBV9"/>
<name>A0A6N4RBV9_BLAVI</name>
<feature type="binding site" evidence="9">
    <location>
        <position position="315"/>
    </location>
    <ligand>
        <name>DNA</name>
        <dbReference type="ChEBI" id="CHEBI:16991"/>
    </ligand>
</feature>
<dbReference type="Pfam" id="PF17864">
    <property type="entry name" value="AAA_lid_4"/>
    <property type="match status" value="1"/>
</dbReference>
<dbReference type="InterPro" id="IPR041445">
    <property type="entry name" value="AAA_lid_4"/>
</dbReference>
<keyword evidence="8 9" id="KW-0234">DNA repair</keyword>
<comment type="caution">
    <text evidence="11">The sequence shown here is derived from an EMBL/GenBank/DDBJ whole genome shotgun (WGS) entry which is preliminary data.</text>
</comment>
<dbReference type="InterPro" id="IPR004605">
    <property type="entry name" value="DNA_helicase_Holl-junc_RuvB"/>
</dbReference>
<evidence type="ECO:0000256" key="6">
    <source>
        <dbReference type="ARBA" id="ARBA00023125"/>
    </source>
</evidence>
<evidence type="ECO:0000256" key="4">
    <source>
        <dbReference type="ARBA" id="ARBA00022801"/>
    </source>
</evidence>
<feature type="domain" description="AAA+ ATPase" evidence="10">
    <location>
        <begin position="56"/>
        <end position="184"/>
    </location>
</feature>
<evidence type="ECO:0000256" key="9">
    <source>
        <dbReference type="HAMAP-Rule" id="MF_00016"/>
    </source>
</evidence>
<comment type="caution">
    <text evidence="9">Lacks conserved residue(s) required for the propagation of feature annotation.</text>
</comment>
<feature type="binding site" evidence="9">
    <location>
        <begin position="133"/>
        <end position="135"/>
    </location>
    <ligand>
        <name>ATP</name>
        <dbReference type="ChEBI" id="CHEBI:30616"/>
    </ligand>
</feature>
<keyword evidence="3 9" id="KW-0227">DNA damage</keyword>
<dbReference type="GO" id="GO:0005737">
    <property type="term" value="C:cytoplasm"/>
    <property type="evidence" value="ECO:0007669"/>
    <property type="project" value="UniProtKB-SubCell"/>
</dbReference>
<dbReference type="NCBIfam" id="NF000868">
    <property type="entry name" value="PRK00080.1"/>
    <property type="match status" value="1"/>
</dbReference>
<dbReference type="GO" id="GO:0009378">
    <property type="term" value="F:four-way junction helicase activity"/>
    <property type="evidence" value="ECO:0007669"/>
    <property type="project" value="InterPro"/>
</dbReference>
<dbReference type="Pfam" id="PF05491">
    <property type="entry name" value="WHD_RuvB"/>
    <property type="match status" value="1"/>
</dbReference>
<evidence type="ECO:0000256" key="5">
    <source>
        <dbReference type="ARBA" id="ARBA00022840"/>
    </source>
</evidence>
<feature type="region of interest" description="Small ATPAse domain (RuvB-S)" evidence="9">
    <location>
        <begin position="187"/>
        <end position="257"/>
    </location>
</feature>
<dbReference type="Proteomes" id="UP000320948">
    <property type="component" value="Unassembled WGS sequence"/>
</dbReference>
<comment type="subunit">
    <text evidence="9">Homohexamer. Forms an RuvA(8)-RuvB(12)-Holliday junction (HJ) complex. HJ DNA is sandwiched between 2 RuvA tetramers; dsDNA enters through RuvA and exits via RuvB. An RuvB hexamer assembles on each DNA strand where it exits the tetramer. Each RuvB hexamer is contacted by two RuvA subunits (via domain III) on 2 adjacent RuvB subunits; this complex drives branch migration. In the full resolvosome a probable DNA-RuvA(4)-RuvB(12)-RuvC(2) complex forms which resolves the HJ.</text>
</comment>
<feature type="binding site" evidence="9">
    <location>
        <position position="320"/>
    </location>
    <ligand>
        <name>DNA</name>
        <dbReference type="ChEBI" id="CHEBI:16991"/>
    </ligand>
</feature>